<reference evidence="2 3" key="1">
    <citation type="submission" date="2023-03" db="EMBL/GenBank/DDBJ databases">
        <title>Muricauda XX sp. nov. and Muricauda XXX sp. nov., two novel species isolated from Okinawa Trough.</title>
        <authorList>
            <person name="Cao W."/>
            <person name="Deng X."/>
        </authorList>
    </citation>
    <scope>NUCLEOTIDE SEQUENCE [LARGE SCALE GENOMIC DNA]</scope>
    <source>
        <strain evidence="2 3">81s02</strain>
    </source>
</reference>
<dbReference type="InterPro" id="IPR050640">
    <property type="entry name" value="Bact_2-comp_sensor_kinase"/>
</dbReference>
<keyword evidence="3" id="KW-1185">Reference proteome</keyword>
<dbReference type="InterPro" id="IPR010559">
    <property type="entry name" value="Sig_transdc_His_kin_internal"/>
</dbReference>
<accession>A0ABT5XR53</accession>
<sequence length="194" mass="22189">MFNPLNSIQYPINSNNRLSAIKYLGKFIKLSRQTLESSYENGFALSEEIQFQNTYLELESLRFNKSFDYNISVDESLDTQDIQVPQLLIQPFVENAIIHGLLNKDGDNKLVQIHFKKEAVFLPCTIEDNGIGRQASHQFKGMDIQKKSRVMEVTQKRINTLFSHAVQQQLLVIFDKTDKNGAPNGTKVVLKIPL</sequence>
<evidence type="ECO:0000313" key="2">
    <source>
        <dbReference type="EMBL" id="MDF0708379.1"/>
    </source>
</evidence>
<dbReference type="Pfam" id="PF06580">
    <property type="entry name" value="His_kinase"/>
    <property type="match status" value="1"/>
</dbReference>
<dbReference type="EMBL" id="JARFVA010000005">
    <property type="protein sequence ID" value="MDF0708379.1"/>
    <property type="molecule type" value="Genomic_DNA"/>
</dbReference>
<dbReference type="InterPro" id="IPR036890">
    <property type="entry name" value="HATPase_C_sf"/>
</dbReference>
<name>A0ABT5XR53_9FLAO</name>
<dbReference type="Gene3D" id="3.30.565.10">
    <property type="entry name" value="Histidine kinase-like ATPase, C-terminal domain"/>
    <property type="match status" value="1"/>
</dbReference>
<dbReference type="GO" id="GO:0016301">
    <property type="term" value="F:kinase activity"/>
    <property type="evidence" value="ECO:0007669"/>
    <property type="project" value="UniProtKB-KW"/>
</dbReference>
<comment type="caution">
    <text evidence="2">The sequence shown here is derived from an EMBL/GenBank/DDBJ whole genome shotgun (WGS) entry which is preliminary data.</text>
</comment>
<keyword evidence="2" id="KW-0418">Kinase</keyword>
<protein>
    <submittedName>
        <fullName evidence="2">Histidine kinase</fullName>
    </submittedName>
</protein>
<gene>
    <name evidence="2" type="ORF">PY091_14225</name>
</gene>
<keyword evidence="2" id="KW-0808">Transferase</keyword>
<evidence type="ECO:0000313" key="3">
    <source>
        <dbReference type="Proteomes" id="UP001217083"/>
    </source>
</evidence>
<dbReference type="SUPFAM" id="SSF55874">
    <property type="entry name" value="ATPase domain of HSP90 chaperone/DNA topoisomerase II/histidine kinase"/>
    <property type="match status" value="1"/>
</dbReference>
<evidence type="ECO:0000259" key="1">
    <source>
        <dbReference type="Pfam" id="PF06580"/>
    </source>
</evidence>
<feature type="domain" description="Signal transduction histidine kinase internal region" evidence="1">
    <location>
        <begin position="1"/>
        <end position="66"/>
    </location>
</feature>
<dbReference type="PANTHER" id="PTHR34220:SF7">
    <property type="entry name" value="SENSOR HISTIDINE KINASE YPDA"/>
    <property type="match status" value="1"/>
</dbReference>
<dbReference type="PANTHER" id="PTHR34220">
    <property type="entry name" value="SENSOR HISTIDINE KINASE YPDA"/>
    <property type="match status" value="1"/>
</dbReference>
<proteinExistence type="predicted"/>
<dbReference type="Proteomes" id="UP001217083">
    <property type="component" value="Unassembled WGS sequence"/>
</dbReference>
<organism evidence="2 3">
    <name type="scientific">Flagellimonas okinawensis</name>
    <dbReference type="NCBI Taxonomy" id="3031324"/>
    <lineage>
        <taxon>Bacteria</taxon>
        <taxon>Pseudomonadati</taxon>
        <taxon>Bacteroidota</taxon>
        <taxon>Flavobacteriia</taxon>
        <taxon>Flavobacteriales</taxon>
        <taxon>Flavobacteriaceae</taxon>
        <taxon>Flagellimonas</taxon>
    </lineage>
</organism>